<dbReference type="SUPFAM" id="SSF53756">
    <property type="entry name" value="UDP-Glycosyltransferase/glycogen phosphorylase"/>
    <property type="match status" value="1"/>
</dbReference>
<dbReference type="Pfam" id="PF00534">
    <property type="entry name" value="Glycos_transf_1"/>
    <property type="match status" value="1"/>
</dbReference>
<reference evidence="3 4" key="1">
    <citation type="journal article" date="2016" name="Nat. Commun.">
        <title>Thousands of microbial genomes shed light on interconnected biogeochemical processes in an aquifer system.</title>
        <authorList>
            <person name="Anantharaman K."/>
            <person name="Brown C.T."/>
            <person name="Hug L.A."/>
            <person name="Sharon I."/>
            <person name="Castelle C.J."/>
            <person name="Probst A.J."/>
            <person name="Thomas B.C."/>
            <person name="Singh A."/>
            <person name="Wilkins M.J."/>
            <person name="Karaoz U."/>
            <person name="Brodie E.L."/>
            <person name="Williams K.H."/>
            <person name="Hubbard S.S."/>
            <person name="Banfield J.F."/>
        </authorList>
    </citation>
    <scope>NUCLEOTIDE SEQUENCE [LARGE SCALE GENOMIC DNA]</scope>
</reference>
<evidence type="ECO:0008006" key="5">
    <source>
        <dbReference type="Google" id="ProtNLM"/>
    </source>
</evidence>
<proteinExistence type="predicted"/>
<feature type="domain" description="Glycosyltransferase subfamily 4-like N-terminal" evidence="2">
    <location>
        <begin position="16"/>
        <end position="178"/>
    </location>
</feature>
<feature type="domain" description="Glycosyl transferase family 1" evidence="1">
    <location>
        <begin position="203"/>
        <end position="354"/>
    </location>
</feature>
<dbReference type="PANTHER" id="PTHR12526:SF630">
    <property type="entry name" value="GLYCOSYLTRANSFERASE"/>
    <property type="match status" value="1"/>
</dbReference>
<dbReference type="EMBL" id="MHOS01000021">
    <property type="protein sequence ID" value="OGZ68547.1"/>
    <property type="molecule type" value="Genomic_DNA"/>
</dbReference>
<dbReference type="CDD" id="cd03811">
    <property type="entry name" value="GT4_GT28_WabH-like"/>
    <property type="match status" value="1"/>
</dbReference>
<dbReference type="InterPro" id="IPR028098">
    <property type="entry name" value="Glyco_trans_4-like_N"/>
</dbReference>
<dbReference type="Pfam" id="PF13439">
    <property type="entry name" value="Glyco_transf_4"/>
    <property type="match status" value="1"/>
</dbReference>
<evidence type="ECO:0000313" key="3">
    <source>
        <dbReference type="EMBL" id="OGZ68547.1"/>
    </source>
</evidence>
<sequence length="379" mass="42200">MDRKRIFFLIPVLNGGGAERNIINIIKNLHNPDYDFTVVTGNIGGNLESELGKDVKIINMNRSTILGLFLGLKKVLKQEKPDILVSALPHMNTISMMAKSFSFSKTKMVLTEHTTVSSLSTTARSLLKRLVAKIILPNLMRIYYRAADKIICVSEGVKEDLSLIVGKLAQMQVIYNPVFDESILNLAKEPLGEDQYIFECAYPVIIAVGRLVKAKDYPNLLNAFKKVLAVKKATLLILGEGPEEKYLKNLVTQLKIYNDVVFLGFKKNPYKYMAHSSLFVLSSVREGFGNVIVEAMACNVPVVATNCKSGPGEIINNEVNGLLVEPQNSEALSSAIIKILQNDKFAKSLSDNGLERAKYFSIEKSVKEYENVFNKLMLN</sequence>
<evidence type="ECO:0000259" key="1">
    <source>
        <dbReference type="Pfam" id="PF00534"/>
    </source>
</evidence>
<protein>
    <recommendedName>
        <fullName evidence="5">Glycosyl transferase</fullName>
    </recommendedName>
</protein>
<accession>A0A1G2I1K0</accession>
<dbReference type="STRING" id="1802206.A3D35_02290"/>
<evidence type="ECO:0000259" key="2">
    <source>
        <dbReference type="Pfam" id="PF13439"/>
    </source>
</evidence>
<dbReference type="GO" id="GO:0016757">
    <property type="term" value="F:glycosyltransferase activity"/>
    <property type="evidence" value="ECO:0007669"/>
    <property type="project" value="InterPro"/>
</dbReference>
<name>A0A1G2I1K0_9BACT</name>
<gene>
    <name evidence="3" type="ORF">A3D35_02290</name>
</gene>
<dbReference type="InterPro" id="IPR001296">
    <property type="entry name" value="Glyco_trans_1"/>
</dbReference>
<evidence type="ECO:0000313" key="4">
    <source>
        <dbReference type="Proteomes" id="UP000176421"/>
    </source>
</evidence>
<dbReference type="Proteomes" id="UP000176421">
    <property type="component" value="Unassembled WGS sequence"/>
</dbReference>
<dbReference type="AlphaFoldDB" id="A0A1G2I1K0"/>
<dbReference type="PANTHER" id="PTHR12526">
    <property type="entry name" value="GLYCOSYLTRANSFERASE"/>
    <property type="match status" value="1"/>
</dbReference>
<dbReference type="Gene3D" id="3.40.50.2000">
    <property type="entry name" value="Glycogen Phosphorylase B"/>
    <property type="match status" value="2"/>
</dbReference>
<organism evidence="3 4">
    <name type="scientific">Candidatus Staskawiczbacteria bacterium RIFCSPHIGHO2_02_FULL_34_9</name>
    <dbReference type="NCBI Taxonomy" id="1802206"/>
    <lineage>
        <taxon>Bacteria</taxon>
        <taxon>Candidatus Staskawicziibacteriota</taxon>
    </lineage>
</organism>
<comment type="caution">
    <text evidence="3">The sequence shown here is derived from an EMBL/GenBank/DDBJ whole genome shotgun (WGS) entry which is preliminary data.</text>
</comment>